<dbReference type="STRING" id="264951.A0A443I231"/>
<dbReference type="PANTHER" id="PTHR42070">
    <property type="entry name" value="FILAMENT ASSOCIATED PROTEIN, PUTATIVE (AFU_ORTHOLOGUE AFUA_8G06630)-RELATED"/>
    <property type="match status" value="1"/>
</dbReference>
<dbReference type="PANTHER" id="PTHR42070:SF1">
    <property type="entry name" value="FILAMENT ASSOCIATED PROTEIN, PUTATIVE (AFU_ORTHOLOGUE AFUA_8G06630)-RELATED"/>
    <property type="match status" value="1"/>
</dbReference>
<feature type="region of interest" description="Disordered" evidence="1">
    <location>
        <begin position="165"/>
        <end position="232"/>
    </location>
</feature>
<feature type="region of interest" description="Disordered" evidence="1">
    <location>
        <begin position="111"/>
        <end position="135"/>
    </location>
</feature>
<dbReference type="RefSeq" id="XP_028487747.1">
    <property type="nucleotide sequence ID" value="XM_028625649.1"/>
</dbReference>
<dbReference type="CDD" id="cd14688">
    <property type="entry name" value="bZIP_YAP"/>
    <property type="match status" value="1"/>
</dbReference>
<keyword evidence="3" id="KW-1185">Reference proteome</keyword>
<name>A0A443I231_BYSSP</name>
<evidence type="ECO:0008006" key="4">
    <source>
        <dbReference type="Google" id="ProtNLM"/>
    </source>
</evidence>
<reference evidence="2 3" key="1">
    <citation type="journal article" date="2018" name="Front. Microbiol.">
        <title>Genomic and genetic insights into a cosmopolitan fungus, Paecilomyces variotii (Eurotiales).</title>
        <authorList>
            <person name="Urquhart A.S."/>
            <person name="Mondo S.J."/>
            <person name="Makela M.R."/>
            <person name="Hane J.K."/>
            <person name="Wiebenga A."/>
            <person name="He G."/>
            <person name="Mihaltcheva S."/>
            <person name="Pangilinan J."/>
            <person name="Lipzen A."/>
            <person name="Barry K."/>
            <person name="de Vries R.P."/>
            <person name="Grigoriev I.V."/>
            <person name="Idnurm A."/>
        </authorList>
    </citation>
    <scope>NUCLEOTIDE SEQUENCE [LARGE SCALE GENOMIC DNA]</scope>
    <source>
        <strain evidence="2 3">CBS 101075</strain>
    </source>
</reference>
<dbReference type="Gene3D" id="1.20.5.170">
    <property type="match status" value="1"/>
</dbReference>
<comment type="caution">
    <text evidence="2">The sequence shown here is derived from an EMBL/GenBank/DDBJ whole genome shotgun (WGS) entry which is preliminary data.</text>
</comment>
<feature type="compositionally biased region" description="Low complexity" evidence="1">
    <location>
        <begin position="196"/>
        <end position="218"/>
    </location>
</feature>
<dbReference type="VEuPathDB" id="FungiDB:C8Q69DRAFT_159772"/>
<dbReference type="GeneID" id="39594926"/>
<organism evidence="2 3">
    <name type="scientific">Byssochlamys spectabilis</name>
    <name type="common">Paecilomyces variotii</name>
    <dbReference type="NCBI Taxonomy" id="264951"/>
    <lineage>
        <taxon>Eukaryota</taxon>
        <taxon>Fungi</taxon>
        <taxon>Dikarya</taxon>
        <taxon>Ascomycota</taxon>
        <taxon>Pezizomycotina</taxon>
        <taxon>Eurotiomycetes</taxon>
        <taxon>Eurotiomycetidae</taxon>
        <taxon>Eurotiales</taxon>
        <taxon>Thermoascaceae</taxon>
        <taxon>Paecilomyces</taxon>
    </lineage>
</organism>
<evidence type="ECO:0000313" key="3">
    <source>
        <dbReference type="Proteomes" id="UP000283841"/>
    </source>
</evidence>
<dbReference type="Proteomes" id="UP000283841">
    <property type="component" value="Unassembled WGS sequence"/>
</dbReference>
<protein>
    <recommendedName>
        <fullName evidence="4">BZIP domain-containing protein</fullName>
    </recommendedName>
</protein>
<dbReference type="EMBL" id="RCNU01000002">
    <property type="protein sequence ID" value="RWQ98102.1"/>
    <property type="molecule type" value="Genomic_DNA"/>
</dbReference>
<evidence type="ECO:0000313" key="2">
    <source>
        <dbReference type="EMBL" id="RWQ98102.1"/>
    </source>
</evidence>
<feature type="compositionally biased region" description="Basic and acidic residues" evidence="1">
    <location>
        <begin position="15"/>
        <end position="25"/>
    </location>
</feature>
<proteinExistence type="predicted"/>
<dbReference type="AlphaFoldDB" id="A0A443I231"/>
<sequence length="323" mass="35795">MEVETEQKKRQRLARIRENQRKSRARKQEYIQELEHNLSVCKKQAHQQDINNRISIQKLEVENAKLRQLLSRLGVAPPSVDEYLRGEDNPIVAQKVAIPALRRPEVNIQAAPVESKSGCRTASQPPPQPTSQRPLNLHESITEAAKSLQSLASSMAAIEANKKPACQQGPCQQPRPREQESLQPEQSQQKGSCCGQIQPQQSQPEQPRTEPPQTEQPHTTPPVESPKSEEACDCPPAVEELCGCPPSEGVPESWPSGDAVLNTTLCSVAGELISQYNTRGVDLTEIRKKLWAGFRKGSSAEEGCRVQNQVLFEILNEISGNLS</sequence>
<feature type="region of interest" description="Disordered" evidence="1">
    <location>
        <begin position="1"/>
        <end position="25"/>
    </location>
</feature>
<gene>
    <name evidence="2" type="ORF">C8Q69DRAFT_159772</name>
</gene>
<evidence type="ECO:0000256" key="1">
    <source>
        <dbReference type="SAM" id="MobiDB-lite"/>
    </source>
</evidence>
<accession>A0A443I231</accession>